<dbReference type="SUPFAM" id="SSF81606">
    <property type="entry name" value="PP2C-like"/>
    <property type="match status" value="1"/>
</dbReference>
<dbReference type="PANTHER" id="PTHR35801">
    <property type="entry name" value="PHOSPHOSERINE PHOSPHATASE RSBX"/>
    <property type="match status" value="1"/>
</dbReference>
<keyword evidence="2" id="KW-0067">ATP-binding</keyword>
<dbReference type="RefSeq" id="WP_179171451.1">
    <property type="nucleotide sequence ID" value="NZ_CP058531.1"/>
</dbReference>
<dbReference type="GO" id="GO:0005524">
    <property type="term" value="F:ATP binding"/>
    <property type="evidence" value="ECO:0007669"/>
    <property type="project" value="UniProtKB-KW"/>
</dbReference>
<name>A0A7D5KGL0_9EURY</name>
<dbReference type="OrthoDB" id="339559at2157"/>
<gene>
    <name evidence="2" type="ORF">HUG10_19905</name>
</gene>
<dbReference type="SUPFAM" id="SSF55874">
    <property type="entry name" value="ATPase domain of HSP90 chaperone/DNA topoisomerase II/histidine kinase"/>
    <property type="match status" value="1"/>
</dbReference>
<dbReference type="Proteomes" id="UP000509750">
    <property type="component" value="Plasmid unnamed2"/>
</dbReference>
<evidence type="ECO:0000313" key="2">
    <source>
        <dbReference type="EMBL" id="QLG29877.1"/>
    </source>
</evidence>
<keyword evidence="2" id="KW-0547">Nucleotide-binding</keyword>
<organism evidence="2 3">
    <name type="scientific">Halorarum halophilum</name>
    <dbReference type="NCBI Taxonomy" id="2743090"/>
    <lineage>
        <taxon>Archaea</taxon>
        <taxon>Methanobacteriati</taxon>
        <taxon>Methanobacteriota</taxon>
        <taxon>Stenosarchaea group</taxon>
        <taxon>Halobacteria</taxon>
        <taxon>Halobacteriales</taxon>
        <taxon>Haloferacaceae</taxon>
        <taxon>Halorarum</taxon>
    </lineage>
</organism>
<dbReference type="Gene3D" id="3.30.565.10">
    <property type="entry name" value="Histidine kinase-like ATPase, C-terminal domain"/>
    <property type="match status" value="1"/>
</dbReference>
<geneLocation type="plasmid" evidence="2 3">
    <name>unnamed2</name>
</geneLocation>
<dbReference type="EMBL" id="CP058531">
    <property type="protein sequence ID" value="QLG29877.1"/>
    <property type="molecule type" value="Genomic_DNA"/>
</dbReference>
<dbReference type="Pfam" id="PF13581">
    <property type="entry name" value="HATPase_c_2"/>
    <property type="match status" value="1"/>
</dbReference>
<dbReference type="InterPro" id="IPR039248">
    <property type="entry name" value="Ptase_RsbX"/>
</dbReference>
<dbReference type="SMART" id="SM00331">
    <property type="entry name" value="PP2C_SIG"/>
    <property type="match status" value="1"/>
</dbReference>
<dbReference type="Gene3D" id="3.60.40.10">
    <property type="entry name" value="PPM-type phosphatase domain"/>
    <property type="match status" value="1"/>
</dbReference>
<dbReference type="KEGG" id="halg:HUG10_19905"/>
<keyword evidence="3" id="KW-1185">Reference proteome</keyword>
<reference evidence="2 3" key="1">
    <citation type="submission" date="2020-07" db="EMBL/GenBank/DDBJ databases">
        <title>Gai3-2, isolated from salt lake.</title>
        <authorList>
            <person name="Cui H."/>
            <person name="Shi X."/>
        </authorList>
    </citation>
    <scope>NUCLEOTIDE SEQUENCE [LARGE SCALE GENOMIC DNA]</scope>
    <source>
        <strain evidence="2 3">Gai3-2</strain>
        <plasmid evidence="2 3">unnamed2</plasmid>
    </source>
</reference>
<dbReference type="PANTHER" id="PTHR35801:SF1">
    <property type="entry name" value="PHOSPHOSERINE PHOSPHATASE RSBX"/>
    <property type="match status" value="1"/>
</dbReference>
<evidence type="ECO:0000313" key="3">
    <source>
        <dbReference type="Proteomes" id="UP000509750"/>
    </source>
</evidence>
<dbReference type="GeneID" id="56031148"/>
<dbReference type="InterPro" id="IPR003594">
    <property type="entry name" value="HATPase_dom"/>
</dbReference>
<dbReference type="AlphaFoldDB" id="A0A7D5KGL0"/>
<accession>A0A7D5KGL0</accession>
<protein>
    <submittedName>
        <fullName evidence="2">ATP-binding protein</fullName>
    </submittedName>
</protein>
<dbReference type="InterPro" id="IPR036457">
    <property type="entry name" value="PPM-type-like_dom_sf"/>
</dbReference>
<evidence type="ECO:0000259" key="1">
    <source>
        <dbReference type="SMART" id="SM00331"/>
    </source>
</evidence>
<sequence>MTLQDEETIAVGGEADIILAGSRTKALLSKLKFENSAIEEIVLVVHELASNIVKHANEGTITLIPQNLDERTGIEIRASDSGPGIDDVDKAVVDGYSTADSLGGGLGAVHRLMDDVVINSREEQNTGVQIVATWWNRATSPDQSTPPLEVGAATRAMPGHELNGDAFLIEHETTQTLVGVIDGLGHGQLAHQASRTAKQYVRAHSTQSLADLFAGVEQACHKSRGVVMLLARFDWDTDQVTLGSVGNISIRVCNSSTTPYLVPKRGVLGGNAPMPTIQEWNWDPASVIVVHSDGLRSDWQCEEFEFGDDCSVTDTAAELLQSLSTQDDDATVLVVSRADR</sequence>
<feature type="domain" description="PPM-type phosphatase" evidence="1">
    <location>
        <begin position="145"/>
        <end position="337"/>
    </location>
</feature>
<keyword evidence="2" id="KW-0614">Plasmid</keyword>
<dbReference type="Pfam" id="PF07228">
    <property type="entry name" value="SpoIIE"/>
    <property type="match status" value="1"/>
</dbReference>
<dbReference type="InterPro" id="IPR036890">
    <property type="entry name" value="HATPase_C_sf"/>
</dbReference>
<proteinExistence type="predicted"/>
<dbReference type="InterPro" id="IPR001932">
    <property type="entry name" value="PPM-type_phosphatase-like_dom"/>
</dbReference>